<feature type="compositionally biased region" description="Low complexity" evidence="1">
    <location>
        <begin position="886"/>
        <end position="908"/>
    </location>
</feature>
<dbReference type="PROSITE" id="PS50076">
    <property type="entry name" value="DNAJ_2"/>
    <property type="match status" value="1"/>
</dbReference>
<dbReference type="OrthoDB" id="442087at2759"/>
<feature type="compositionally biased region" description="Low complexity" evidence="1">
    <location>
        <begin position="524"/>
        <end position="538"/>
    </location>
</feature>
<feature type="compositionally biased region" description="Low complexity" evidence="1">
    <location>
        <begin position="938"/>
        <end position="963"/>
    </location>
</feature>
<protein>
    <recommendedName>
        <fullName evidence="2">J domain-containing protein</fullName>
    </recommendedName>
</protein>
<feature type="region of interest" description="Disordered" evidence="1">
    <location>
        <begin position="653"/>
        <end position="686"/>
    </location>
</feature>
<keyword evidence="4" id="KW-1185">Reference proteome</keyword>
<evidence type="ECO:0000313" key="3">
    <source>
        <dbReference type="EMBL" id="KJE92854.1"/>
    </source>
</evidence>
<feature type="compositionally biased region" description="Pro residues" evidence="1">
    <location>
        <begin position="841"/>
        <end position="851"/>
    </location>
</feature>
<dbReference type="OMA" id="NCEICHI"/>
<dbReference type="PRINTS" id="PR00625">
    <property type="entry name" value="JDOMAIN"/>
</dbReference>
<evidence type="ECO:0000313" key="4">
    <source>
        <dbReference type="Proteomes" id="UP000008743"/>
    </source>
</evidence>
<dbReference type="Pfam" id="PF00226">
    <property type="entry name" value="DnaJ"/>
    <property type="match status" value="1"/>
</dbReference>
<dbReference type="RefSeq" id="XP_004363473.1">
    <property type="nucleotide sequence ID" value="XM_004363416.2"/>
</dbReference>
<feature type="domain" description="J" evidence="2">
    <location>
        <begin position="1052"/>
        <end position="1117"/>
    </location>
</feature>
<dbReference type="Gene3D" id="1.10.287.110">
    <property type="entry name" value="DnaJ domain"/>
    <property type="match status" value="1"/>
</dbReference>
<dbReference type="InterPro" id="IPR050817">
    <property type="entry name" value="DjlA_DnaK_co-chaperone"/>
</dbReference>
<feature type="region of interest" description="Disordered" evidence="1">
    <location>
        <begin position="1"/>
        <end position="178"/>
    </location>
</feature>
<feature type="compositionally biased region" description="Polar residues" evidence="1">
    <location>
        <begin position="163"/>
        <end position="177"/>
    </location>
</feature>
<gene>
    <name evidence="3" type="ORF">CAOG_003745</name>
</gene>
<feature type="compositionally biased region" description="Polar residues" evidence="1">
    <location>
        <begin position="607"/>
        <end position="616"/>
    </location>
</feature>
<dbReference type="CDD" id="cd06257">
    <property type="entry name" value="DnaJ"/>
    <property type="match status" value="1"/>
</dbReference>
<name>A0A0D2X2N2_CAPO3</name>
<feature type="compositionally biased region" description="Low complexity" evidence="1">
    <location>
        <begin position="141"/>
        <end position="161"/>
    </location>
</feature>
<evidence type="ECO:0000256" key="1">
    <source>
        <dbReference type="SAM" id="MobiDB-lite"/>
    </source>
</evidence>
<feature type="compositionally biased region" description="Low complexity" evidence="1">
    <location>
        <begin position="111"/>
        <end position="120"/>
    </location>
</feature>
<dbReference type="EMBL" id="KE346364">
    <property type="protein sequence ID" value="KJE92854.1"/>
    <property type="molecule type" value="Genomic_DNA"/>
</dbReference>
<reference evidence="4" key="1">
    <citation type="submission" date="2011-02" db="EMBL/GenBank/DDBJ databases">
        <title>The Genome Sequence of Capsaspora owczarzaki ATCC 30864.</title>
        <authorList>
            <person name="Russ C."/>
            <person name="Cuomo C."/>
            <person name="Burger G."/>
            <person name="Gray M.W."/>
            <person name="Holland P.W.H."/>
            <person name="King N."/>
            <person name="Lang F.B.F."/>
            <person name="Roger A.J."/>
            <person name="Ruiz-Trillo I."/>
            <person name="Young S.K."/>
            <person name="Zeng Q."/>
            <person name="Gargeya S."/>
            <person name="Alvarado L."/>
            <person name="Berlin A."/>
            <person name="Chapman S.B."/>
            <person name="Chen Z."/>
            <person name="Freedman E."/>
            <person name="Gellesch M."/>
            <person name="Goldberg J."/>
            <person name="Griggs A."/>
            <person name="Gujja S."/>
            <person name="Heilman E."/>
            <person name="Heiman D."/>
            <person name="Howarth C."/>
            <person name="Mehta T."/>
            <person name="Neiman D."/>
            <person name="Pearson M."/>
            <person name="Roberts A."/>
            <person name="Saif S."/>
            <person name="Shea T."/>
            <person name="Shenoy N."/>
            <person name="Sisk P."/>
            <person name="Stolte C."/>
            <person name="Sykes S."/>
            <person name="White J."/>
            <person name="Yandava C."/>
            <person name="Haas B."/>
            <person name="Nusbaum C."/>
            <person name="Birren B."/>
        </authorList>
    </citation>
    <scope>NUCLEOTIDE SEQUENCE</scope>
    <source>
        <strain evidence="4">ATCC 30864</strain>
    </source>
</reference>
<dbReference type="eggNOG" id="KOG0691">
    <property type="taxonomic scope" value="Eukaryota"/>
</dbReference>
<feature type="compositionally biased region" description="Basic and acidic residues" evidence="1">
    <location>
        <begin position="872"/>
        <end position="884"/>
    </location>
</feature>
<accession>A0A0D2X2N2</accession>
<sequence>MSSSTPLIPLATESAAAAAASQPIQTPFMPSTGPPTTTTTTTSGGKKSAASGFPSMVWTSAAAHQHRPTTGPTPPYSNSQHHQHGRTHHSAATAAGSGGAKPVRIDPPPRQQQQHQQAHAHAADVPPLLPLPPQHQRVNPSHHSNTSNSNSSSSSSGSGSHQAPPNGSSPSARSTASKLAAPIGATTNAFATADKHTDAQEAALGTTQEDASGVHVRIDGMDRRATPAILEAWFAKQQLPVKGCRFAYLQTSPRPVVFVCTAELEGAAAVCQALQDLPAAFAFEEAQGSFEPNIRCSLVYPDRTPTNPHDGFRVKIRFVRRRDAPALGRRELFLDLCTSTSVLVFGASLLAYLENGVLEMTVDTADYQAAIDLKTQLDGRYLHIFGGTLQVMFVDTGPDVTRLARMHELLGQSSSPDEHQTGLPQGEGASVFSWTAAAASDARQPPVTVSHNHIHTNTTSSSTLTSFAKLSSFSSPPAPLVRLCDLPQSLSPPIVLDSPPSPPDNSGTPPVAMDTGAQAHQRGPPEAAPAASPSQPSQKNDLRPNIGTNKRGQHQQQQPQQHQQQQRAKQPQAPRPPKQAAQAKTPASSNRQPQPPNQHQRHLQQQDHSPTESAAAQESIHDGPTIVENLRRAKLLEENAGVVDMLLRAMELTREPHPQSSTETTPGRARASQASSSSINNSKNSPADKIRQLAQLHAAQAVLFDYVGMLSAQQTNLQQQLADDLSSNAQVFGHAFEQLLYASSSSATTTPTRGDKRPASEPVSVDADAPSPPSAKKPRTEAEESGASTATNTSQGVSFQMFEREMSAPFALLHPSLSPSARHNMLLSMYAASLKADDPARPTPAKVPPSPQRFTTATDMTGNIPHLYFVVEDGHPKTPHDTEAKSAASESAPSPPRSQAASESRAQPSAPPAHQQSHKPFVYAPHQPNPSAATSDRQPMSSTGSSEPSASQASSSAQQRPAPHQTGATPPQPPLHSHVSSSIPGKREGAHPTDSAPQATPKMPAARPPSQPAPQRRPAQAPPAPQFPRTSRPDTRPPQPPQPAVPATSNTYYYRILGLHANATTTEIKQQYHSLARRWHPDRNPTDHAAATVMFQRICEAYQVLTAGPRAAPHHDR</sequence>
<evidence type="ECO:0000259" key="2">
    <source>
        <dbReference type="PROSITE" id="PS50076"/>
    </source>
</evidence>
<dbReference type="Proteomes" id="UP000008743">
    <property type="component" value="Unassembled WGS sequence"/>
</dbReference>
<feature type="compositionally biased region" description="Low complexity" evidence="1">
    <location>
        <begin position="491"/>
        <end position="510"/>
    </location>
</feature>
<dbReference type="InterPro" id="IPR001623">
    <property type="entry name" value="DnaJ_domain"/>
</dbReference>
<feature type="region of interest" description="Disordered" evidence="1">
    <location>
        <begin position="837"/>
        <end position="859"/>
    </location>
</feature>
<proteinExistence type="predicted"/>
<dbReference type="STRING" id="595528.A0A0D2X2N2"/>
<feature type="compositionally biased region" description="Low complexity" evidence="1">
    <location>
        <begin position="554"/>
        <end position="583"/>
    </location>
</feature>
<dbReference type="AlphaFoldDB" id="A0A0D2X2N2"/>
<dbReference type="SMART" id="SM00271">
    <property type="entry name" value="DnaJ"/>
    <property type="match status" value="1"/>
</dbReference>
<organism evidence="3 4">
    <name type="scientific">Capsaspora owczarzaki (strain ATCC 30864)</name>
    <dbReference type="NCBI Taxonomy" id="595528"/>
    <lineage>
        <taxon>Eukaryota</taxon>
        <taxon>Filasterea</taxon>
        <taxon>Capsaspora</taxon>
    </lineage>
</organism>
<dbReference type="SUPFAM" id="SSF46565">
    <property type="entry name" value="Chaperone J-domain"/>
    <property type="match status" value="1"/>
</dbReference>
<feature type="region of interest" description="Disordered" evidence="1">
    <location>
        <begin position="491"/>
        <end position="624"/>
    </location>
</feature>
<feature type="compositionally biased region" description="Low complexity" evidence="1">
    <location>
        <begin position="669"/>
        <end position="685"/>
    </location>
</feature>
<dbReference type="InterPro" id="IPR036869">
    <property type="entry name" value="J_dom_sf"/>
</dbReference>
<feature type="region of interest" description="Disordered" evidence="1">
    <location>
        <begin position="745"/>
        <end position="794"/>
    </location>
</feature>
<feature type="region of interest" description="Disordered" evidence="1">
    <location>
        <begin position="872"/>
        <end position="1047"/>
    </location>
</feature>
<dbReference type="InParanoid" id="A0A0D2X2N2"/>
<dbReference type="PANTHER" id="PTHR24074">
    <property type="entry name" value="CO-CHAPERONE PROTEIN DJLA"/>
    <property type="match status" value="1"/>
</dbReference>
<feature type="compositionally biased region" description="Low complexity" evidence="1">
    <location>
        <begin position="15"/>
        <end position="55"/>
    </location>
</feature>